<feature type="transmembrane region" description="Helical" evidence="1">
    <location>
        <begin position="12"/>
        <end position="37"/>
    </location>
</feature>
<keyword evidence="1" id="KW-0812">Transmembrane</keyword>
<gene>
    <name evidence="2" type="ORF">PXC00_02100</name>
</gene>
<dbReference type="RefSeq" id="WP_275846177.1">
    <property type="nucleotide sequence ID" value="NZ_CP135996.1"/>
</dbReference>
<dbReference type="KEGG" id="carl:PXC00_02100"/>
<feature type="transmembrane region" description="Helical" evidence="1">
    <location>
        <begin position="157"/>
        <end position="179"/>
    </location>
</feature>
<dbReference type="InterPro" id="IPR025699">
    <property type="entry name" value="ABC2_memb-like"/>
</dbReference>
<feature type="transmembrane region" description="Helical" evidence="1">
    <location>
        <begin position="90"/>
        <end position="113"/>
    </location>
</feature>
<evidence type="ECO:0000313" key="3">
    <source>
        <dbReference type="Proteomes" id="UP001300604"/>
    </source>
</evidence>
<name>A0AA97H2Z2_9FIRM</name>
<keyword evidence="3" id="KW-1185">Reference proteome</keyword>
<sequence length="187" mass="21638">MKSILDLVKKDCIIMKYFLLIPIGCDVFALVVMQSVLDPAPTILVHFMSIFLSTAYMVFFAHIYLTKVKFKYDGDTLLSLTSYSRRQLVLANYLFTLCSFLLSVVIALVEFWVRHLLLGTELFSFWIISVSFFLVTLMIAFLFSLEYQFGLMNAPFLSMLVVFVVPVLLTLDFSLRWSITIYEKKDL</sequence>
<organism evidence="2 3">
    <name type="scientific">Caproicibacterium argilliputei</name>
    <dbReference type="NCBI Taxonomy" id="3030016"/>
    <lineage>
        <taxon>Bacteria</taxon>
        <taxon>Bacillati</taxon>
        <taxon>Bacillota</taxon>
        <taxon>Clostridia</taxon>
        <taxon>Eubacteriales</taxon>
        <taxon>Oscillospiraceae</taxon>
        <taxon>Caproicibacterium</taxon>
    </lineage>
</organism>
<protein>
    <submittedName>
        <fullName evidence="2">ABC-2 transporter permease</fullName>
    </submittedName>
</protein>
<proteinExistence type="predicted"/>
<dbReference type="Pfam" id="PF13346">
    <property type="entry name" value="ABC2_membrane_5"/>
    <property type="match status" value="1"/>
</dbReference>
<accession>A0AA97H2Z2</accession>
<keyword evidence="1" id="KW-0472">Membrane</keyword>
<evidence type="ECO:0000313" key="2">
    <source>
        <dbReference type="EMBL" id="WOC32687.1"/>
    </source>
</evidence>
<dbReference type="AlphaFoldDB" id="A0AA97H2Z2"/>
<reference evidence="2" key="2">
    <citation type="submission" date="2024-06" db="EMBL/GenBank/DDBJ databases">
        <title>Caproicibacterium argilliputei sp. nov, a novel caproic acid producing anaerobic bacterium isolated from pit mud.</title>
        <authorList>
            <person name="Xia S."/>
        </authorList>
    </citation>
    <scope>NUCLEOTIDE SEQUENCE</scope>
    <source>
        <strain evidence="2">ZCY20-5</strain>
    </source>
</reference>
<feature type="transmembrane region" description="Helical" evidence="1">
    <location>
        <begin position="125"/>
        <end position="145"/>
    </location>
</feature>
<feature type="transmembrane region" description="Helical" evidence="1">
    <location>
        <begin position="43"/>
        <end position="65"/>
    </location>
</feature>
<reference evidence="2" key="1">
    <citation type="submission" date="2023-09" db="EMBL/GenBank/DDBJ databases">
        <authorList>
            <person name="Zeng C."/>
        </authorList>
    </citation>
    <scope>NUCLEOTIDE SEQUENCE</scope>
    <source>
        <strain evidence="2">ZCY20-5</strain>
    </source>
</reference>
<dbReference type="EMBL" id="CP135996">
    <property type="protein sequence ID" value="WOC32687.1"/>
    <property type="molecule type" value="Genomic_DNA"/>
</dbReference>
<dbReference type="Proteomes" id="UP001300604">
    <property type="component" value="Chromosome"/>
</dbReference>
<keyword evidence="1" id="KW-1133">Transmembrane helix</keyword>
<evidence type="ECO:0000256" key="1">
    <source>
        <dbReference type="SAM" id="Phobius"/>
    </source>
</evidence>